<dbReference type="InterPro" id="IPR036249">
    <property type="entry name" value="Thioredoxin-like_sf"/>
</dbReference>
<evidence type="ECO:0000313" key="4">
    <source>
        <dbReference type="EMBL" id="WSE33604.1"/>
    </source>
</evidence>
<dbReference type="Pfam" id="PF00085">
    <property type="entry name" value="Thioredoxin"/>
    <property type="match status" value="1"/>
</dbReference>
<evidence type="ECO:0000259" key="3">
    <source>
        <dbReference type="PROSITE" id="PS51352"/>
    </source>
</evidence>
<dbReference type="PANTHER" id="PTHR45663:SF11">
    <property type="entry name" value="GEO12009P1"/>
    <property type="match status" value="1"/>
</dbReference>
<dbReference type="PANTHER" id="PTHR45663">
    <property type="entry name" value="GEO12009P1"/>
    <property type="match status" value="1"/>
</dbReference>
<dbReference type="RefSeq" id="WP_326836403.1">
    <property type="nucleotide sequence ID" value="NZ_CP142149.1"/>
</dbReference>
<keyword evidence="5" id="KW-1185">Reference proteome</keyword>
<dbReference type="Gene3D" id="3.40.30.10">
    <property type="entry name" value="Glutaredoxin"/>
    <property type="match status" value="1"/>
</dbReference>
<proteinExistence type="inferred from homology"/>
<dbReference type="EMBL" id="CP142149">
    <property type="protein sequence ID" value="WSE33604.1"/>
    <property type="molecule type" value="Genomic_DNA"/>
</dbReference>
<feature type="domain" description="Thioredoxin" evidence="3">
    <location>
        <begin position="1"/>
        <end position="103"/>
    </location>
</feature>
<reference evidence="4 5" key="1">
    <citation type="journal article" date="2015" name="Int. J. Syst. Evol. Microbiol.">
        <title>Amycolatopsis rhabdoformis sp. nov., an actinomycete isolated from a tropical forest soil.</title>
        <authorList>
            <person name="Souza W.R."/>
            <person name="Silva R.E."/>
            <person name="Goodfellow M."/>
            <person name="Busarakam K."/>
            <person name="Figueiro F.S."/>
            <person name="Ferreira D."/>
            <person name="Rodrigues-Filho E."/>
            <person name="Moraes L.A.B."/>
            <person name="Zucchi T.D."/>
        </authorList>
    </citation>
    <scope>NUCLEOTIDE SEQUENCE [LARGE SCALE GENOMIC DNA]</scope>
    <source>
        <strain evidence="4 5">NCIMB 14900</strain>
    </source>
</reference>
<dbReference type="PROSITE" id="PS51352">
    <property type="entry name" value="THIOREDOXIN_2"/>
    <property type="match status" value="1"/>
</dbReference>
<dbReference type="CDD" id="cd02947">
    <property type="entry name" value="TRX_family"/>
    <property type="match status" value="1"/>
</dbReference>
<protein>
    <submittedName>
        <fullName evidence="4">Thioredoxin family protein</fullName>
    </submittedName>
</protein>
<sequence>MQKIDTAGFDTAISATPRTLVLFTAPWCTVCRNLEPDARQFAEDNAWNVTVHRVVIDDDPGLATRFGVQSVPSALLFVDGEPGALIQPRRAGDLAEAVAKALS</sequence>
<dbReference type="InterPro" id="IPR013766">
    <property type="entry name" value="Thioredoxin_domain"/>
</dbReference>
<name>A0ABZ1IJ81_9PSEU</name>
<evidence type="ECO:0000256" key="2">
    <source>
        <dbReference type="ARBA" id="ARBA00023284"/>
    </source>
</evidence>
<comment type="similarity">
    <text evidence="1">Belongs to the thioredoxin family.</text>
</comment>
<gene>
    <name evidence="4" type="ORF">VSH64_16070</name>
</gene>
<accession>A0ABZ1IJ81</accession>
<dbReference type="Proteomes" id="UP001330812">
    <property type="component" value="Chromosome"/>
</dbReference>
<dbReference type="SUPFAM" id="SSF52833">
    <property type="entry name" value="Thioredoxin-like"/>
    <property type="match status" value="1"/>
</dbReference>
<evidence type="ECO:0000256" key="1">
    <source>
        <dbReference type="ARBA" id="ARBA00008987"/>
    </source>
</evidence>
<evidence type="ECO:0000313" key="5">
    <source>
        <dbReference type="Proteomes" id="UP001330812"/>
    </source>
</evidence>
<organism evidence="4 5">
    <name type="scientific">Amycolatopsis rhabdoformis</name>
    <dbReference type="NCBI Taxonomy" id="1448059"/>
    <lineage>
        <taxon>Bacteria</taxon>
        <taxon>Bacillati</taxon>
        <taxon>Actinomycetota</taxon>
        <taxon>Actinomycetes</taxon>
        <taxon>Pseudonocardiales</taxon>
        <taxon>Pseudonocardiaceae</taxon>
        <taxon>Amycolatopsis</taxon>
    </lineage>
</organism>
<keyword evidence="2" id="KW-0676">Redox-active center</keyword>